<dbReference type="InterPro" id="IPR015424">
    <property type="entry name" value="PyrdxlP-dep_Trfase"/>
</dbReference>
<dbReference type="InterPro" id="IPR036388">
    <property type="entry name" value="WH-like_DNA-bd_sf"/>
</dbReference>
<keyword evidence="3" id="KW-0805">Transcription regulation</keyword>
<evidence type="ECO:0000313" key="8">
    <source>
        <dbReference type="Proteomes" id="UP000646749"/>
    </source>
</evidence>
<keyword evidence="8" id="KW-1185">Reference proteome</keyword>
<keyword evidence="2" id="KW-0663">Pyridoxal phosphate</keyword>
<dbReference type="Pfam" id="PF00155">
    <property type="entry name" value="Aminotran_1_2"/>
    <property type="match status" value="1"/>
</dbReference>
<evidence type="ECO:0000256" key="4">
    <source>
        <dbReference type="ARBA" id="ARBA00023125"/>
    </source>
</evidence>
<evidence type="ECO:0000259" key="6">
    <source>
        <dbReference type="PROSITE" id="PS50949"/>
    </source>
</evidence>
<name>A0ABQ4E6X3_9ACTN</name>
<dbReference type="Pfam" id="PF00392">
    <property type="entry name" value="GntR"/>
    <property type="match status" value="1"/>
</dbReference>
<reference evidence="7 8" key="1">
    <citation type="submission" date="2021-01" db="EMBL/GenBank/DDBJ databases">
        <title>Whole genome shotgun sequence of Plantactinospora endophytica NBRC 110450.</title>
        <authorList>
            <person name="Komaki H."/>
            <person name="Tamura T."/>
        </authorList>
    </citation>
    <scope>NUCLEOTIDE SEQUENCE [LARGE SCALE GENOMIC DNA]</scope>
    <source>
        <strain evidence="7 8">NBRC 110450</strain>
    </source>
</reference>
<dbReference type="InterPro" id="IPR004839">
    <property type="entry name" value="Aminotransferase_I/II_large"/>
</dbReference>
<dbReference type="PROSITE" id="PS50949">
    <property type="entry name" value="HTH_GNTR"/>
    <property type="match status" value="1"/>
</dbReference>
<comment type="similarity">
    <text evidence="1">In the C-terminal section; belongs to the class-I pyridoxal-phosphate-dependent aminotransferase family.</text>
</comment>
<comment type="caution">
    <text evidence="7">The sequence shown here is derived from an EMBL/GenBank/DDBJ whole genome shotgun (WGS) entry which is preliminary data.</text>
</comment>
<dbReference type="SUPFAM" id="SSF46785">
    <property type="entry name" value="Winged helix' DNA-binding domain"/>
    <property type="match status" value="1"/>
</dbReference>
<dbReference type="CDD" id="cd07377">
    <property type="entry name" value="WHTH_GntR"/>
    <property type="match status" value="1"/>
</dbReference>
<dbReference type="SUPFAM" id="SSF53383">
    <property type="entry name" value="PLP-dependent transferases"/>
    <property type="match status" value="1"/>
</dbReference>
<dbReference type="PANTHER" id="PTHR46577">
    <property type="entry name" value="HTH-TYPE TRANSCRIPTIONAL REGULATORY PROTEIN GABR"/>
    <property type="match status" value="1"/>
</dbReference>
<dbReference type="EMBL" id="BONW01000028">
    <property type="protein sequence ID" value="GIG90423.1"/>
    <property type="molecule type" value="Genomic_DNA"/>
</dbReference>
<dbReference type="CDD" id="cd00609">
    <property type="entry name" value="AAT_like"/>
    <property type="match status" value="1"/>
</dbReference>
<evidence type="ECO:0000256" key="3">
    <source>
        <dbReference type="ARBA" id="ARBA00023015"/>
    </source>
</evidence>
<dbReference type="PRINTS" id="PR00035">
    <property type="entry name" value="HTHGNTR"/>
</dbReference>
<dbReference type="Proteomes" id="UP000646749">
    <property type="component" value="Unassembled WGS sequence"/>
</dbReference>
<evidence type="ECO:0000313" key="7">
    <source>
        <dbReference type="EMBL" id="GIG90423.1"/>
    </source>
</evidence>
<dbReference type="InterPro" id="IPR000524">
    <property type="entry name" value="Tscrpt_reg_HTH_GntR"/>
</dbReference>
<dbReference type="PANTHER" id="PTHR46577:SF1">
    <property type="entry name" value="HTH-TYPE TRANSCRIPTIONAL REGULATORY PROTEIN GABR"/>
    <property type="match status" value="1"/>
</dbReference>
<dbReference type="SMART" id="SM00345">
    <property type="entry name" value="HTH_GNTR"/>
    <property type="match status" value="1"/>
</dbReference>
<dbReference type="Gene3D" id="3.40.640.10">
    <property type="entry name" value="Type I PLP-dependent aspartate aminotransferase-like (Major domain)"/>
    <property type="match status" value="1"/>
</dbReference>
<proteinExistence type="inferred from homology"/>
<evidence type="ECO:0000256" key="2">
    <source>
        <dbReference type="ARBA" id="ARBA00022898"/>
    </source>
</evidence>
<organism evidence="7 8">
    <name type="scientific">Plantactinospora endophytica</name>
    <dbReference type="NCBI Taxonomy" id="673535"/>
    <lineage>
        <taxon>Bacteria</taxon>
        <taxon>Bacillati</taxon>
        <taxon>Actinomycetota</taxon>
        <taxon>Actinomycetes</taxon>
        <taxon>Micromonosporales</taxon>
        <taxon>Micromonosporaceae</taxon>
        <taxon>Plantactinospora</taxon>
    </lineage>
</organism>
<accession>A0ABQ4E6X3</accession>
<feature type="domain" description="HTH gntR-type" evidence="6">
    <location>
        <begin position="15"/>
        <end position="83"/>
    </location>
</feature>
<keyword evidence="4" id="KW-0238">DNA-binding</keyword>
<gene>
    <name evidence="7" type="ORF">Pen02_53590</name>
</gene>
<dbReference type="InterPro" id="IPR015421">
    <property type="entry name" value="PyrdxlP-dep_Trfase_major"/>
</dbReference>
<protein>
    <submittedName>
        <fullName evidence="7">GntR family transcriptional regulator</fullName>
    </submittedName>
</protein>
<dbReference type="InterPro" id="IPR036390">
    <property type="entry name" value="WH_DNA-bd_sf"/>
</dbReference>
<dbReference type="Gene3D" id="1.10.10.10">
    <property type="entry name" value="Winged helix-like DNA-binding domain superfamily/Winged helix DNA-binding domain"/>
    <property type="match status" value="1"/>
</dbReference>
<keyword evidence="5" id="KW-0804">Transcription</keyword>
<dbReference type="InterPro" id="IPR051446">
    <property type="entry name" value="HTH_trans_reg/aminotransferase"/>
</dbReference>
<evidence type="ECO:0000256" key="5">
    <source>
        <dbReference type="ARBA" id="ARBA00023163"/>
    </source>
</evidence>
<evidence type="ECO:0000256" key="1">
    <source>
        <dbReference type="ARBA" id="ARBA00005384"/>
    </source>
</evidence>
<sequence length="476" mass="51866">MAWWLSIRVDRLRGGPLTVQIHDAIRRDVVEGVLHPGARLPSSRQLATDLGVSRSVVVEAYDRLIAEGYLDAVRGSGTRVARHLPQAPTVSPPPDIPTDPPLDGGVRLDLRPCAGIGVDFPHRDWLTAYQRAVRAVGRTDLDRPLLVGAPGLRAELASYLGRTAGARVEPAGTVVTAGYPAALRLLATALRRLGHGTVAVEDPCDPWHRRILAGAGLRTYALPVDRYGADARALAGSDVRAVLVNPGHHFPTGVTMSEERRARLLRWAQETDGWVIELDRDGDLWLETGRRPLALQRADPLRVAYAGTASGVLGPSLRLGWMCVPPGLLPAVRQVGAEWDFAADNLTQLAFAEFLGSGLFDRHTRRTRDRWRARRTALRQAVHRHLPQARLLGTAGPNVYLRLPGHVDEASLVTAARWRGVSVLGARHFAFRRPPEAPALVVGYAGLPRSGLFEAMRAIEEALREQPGAAPLRRTA</sequence>